<keyword evidence="7" id="KW-0067">ATP-binding</keyword>
<reference evidence="8" key="1">
    <citation type="journal article" date="2020" name="Nature">
        <title>Giant virus diversity and host interactions through global metagenomics.</title>
        <authorList>
            <person name="Schulz F."/>
            <person name="Roux S."/>
            <person name="Paez-Espino D."/>
            <person name="Jungbluth S."/>
            <person name="Walsh D.A."/>
            <person name="Denef V.J."/>
            <person name="McMahon K.D."/>
            <person name="Konstantinidis K.T."/>
            <person name="Eloe-Fadrosh E.A."/>
            <person name="Kyrpides N.C."/>
            <person name="Woyke T."/>
        </authorList>
    </citation>
    <scope>NUCLEOTIDE SEQUENCE</scope>
    <source>
        <strain evidence="8">GVMAG-M-3300023179-4</strain>
    </source>
</reference>
<dbReference type="InterPro" id="IPR001267">
    <property type="entry name" value="Thymidine_kinase"/>
</dbReference>
<proteinExistence type="inferred from homology"/>
<dbReference type="Pfam" id="PF00265">
    <property type="entry name" value="TK"/>
    <property type="match status" value="1"/>
</dbReference>
<dbReference type="GO" id="GO:0005524">
    <property type="term" value="F:ATP binding"/>
    <property type="evidence" value="ECO:0007669"/>
    <property type="project" value="UniProtKB-KW"/>
</dbReference>
<evidence type="ECO:0000256" key="6">
    <source>
        <dbReference type="ARBA" id="ARBA00022777"/>
    </source>
</evidence>
<evidence type="ECO:0000256" key="5">
    <source>
        <dbReference type="ARBA" id="ARBA00022741"/>
    </source>
</evidence>
<evidence type="ECO:0000256" key="4">
    <source>
        <dbReference type="ARBA" id="ARBA00022679"/>
    </source>
</evidence>
<keyword evidence="6" id="KW-0418">Kinase</keyword>
<dbReference type="SUPFAM" id="SSF57716">
    <property type="entry name" value="Glucocorticoid receptor-like (DNA-binding domain)"/>
    <property type="match status" value="1"/>
</dbReference>
<evidence type="ECO:0000256" key="7">
    <source>
        <dbReference type="ARBA" id="ARBA00022840"/>
    </source>
</evidence>
<dbReference type="Gene3D" id="3.30.60.20">
    <property type="match status" value="1"/>
</dbReference>
<dbReference type="Gene3D" id="3.40.50.300">
    <property type="entry name" value="P-loop containing nucleotide triphosphate hydrolases"/>
    <property type="match status" value="1"/>
</dbReference>
<dbReference type="GO" id="GO:0004797">
    <property type="term" value="F:thymidine kinase activity"/>
    <property type="evidence" value="ECO:0007669"/>
    <property type="project" value="UniProtKB-EC"/>
</dbReference>
<dbReference type="SUPFAM" id="SSF52540">
    <property type="entry name" value="P-loop containing nucleoside triphosphate hydrolases"/>
    <property type="match status" value="1"/>
</dbReference>
<dbReference type="PANTHER" id="PTHR11441">
    <property type="entry name" value="THYMIDINE KINASE"/>
    <property type="match status" value="1"/>
</dbReference>
<protein>
    <recommendedName>
        <fullName evidence="2">thymidine kinase</fullName>
        <ecNumber evidence="2">2.7.1.21</ecNumber>
    </recommendedName>
</protein>
<sequence length="182" mass="21000">MGYLKLILGPMFSGKSSKLIELIRKYKIINYKLLIIKNAIDNRYSNDSKIISHNEDSEPCISISNLNNIFQDQILSNKYFESKVIFIEEAQFFKDLYNFILSALKDDKIIFVVGLNGDSNQLNFGEIHKLLPVCDDIELLKACCKICMDETPALFSKRIIQREEQVHVGGVDEYIPVCRKHF</sequence>
<keyword evidence="4" id="KW-0808">Transferase</keyword>
<dbReference type="InterPro" id="IPR020633">
    <property type="entry name" value="Thymidine_kinase_CS"/>
</dbReference>
<dbReference type="EMBL" id="MN739838">
    <property type="protein sequence ID" value="QHT74131.1"/>
    <property type="molecule type" value="Genomic_DNA"/>
</dbReference>
<dbReference type="PIRSF" id="PIRSF035805">
    <property type="entry name" value="TK_cell"/>
    <property type="match status" value="1"/>
</dbReference>
<dbReference type="GO" id="GO:0071897">
    <property type="term" value="P:DNA biosynthetic process"/>
    <property type="evidence" value="ECO:0007669"/>
    <property type="project" value="UniProtKB-KW"/>
</dbReference>
<evidence type="ECO:0000256" key="1">
    <source>
        <dbReference type="ARBA" id="ARBA00007587"/>
    </source>
</evidence>
<dbReference type="PANTHER" id="PTHR11441:SF0">
    <property type="entry name" value="THYMIDINE KINASE, CYTOSOLIC"/>
    <property type="match status" value="1"/>
</dbReference>
<dbReference type="PROSITE" id="PS00603">
    <property type="entry name" value="TK_CELLULAR_TYPE"/>
    <property type="match status" value="1"/>
</dbReference>
<dbReference type="EC" id="2.7.1.21" evidence="2"/>
<keyword evidence="5" id="KW-0547">Nucleotide-binding</keyword>
<accession>A0A6C0H0S0</accession>
<comment type="similarity">
    <text evidence="1">Belongs to the thymidine kinase family.</text>
</comment>
<name>A0A6C0H0S0_9ZZZZ</name>
<dbReference type="GO" id="GO:0046104">
    <property type="term" value="P:thymidine metabolic process"/>
    <property type="evidence" value="ECO:0007669"/>
    <property type="project" value="TreeGrafter"/>
</dbReference>
<evidence type="ECO:0000313" key="8">
    <source>
        <dbReference type="EMBL" id="QHT74131.1"/>
    </source>
</evidence>
<dbReference type="InterPro" id="IPR027417">
    <property type="entry name" value="P-loop_NTPase"/>
</dbReference>
<evidence type="ECO:0000256" key="3">
    <source>
        <dbReference type="ARBA" id="ARBA00022634"/>
    </source>
</evidence>
<evidence type="ECO:0000256" key="2">
    <source>
        <dbReference type="ARBA" id="ARBA00012118"/>
    </source>
</evidence>
<organism evidence="8">
    <name type="scientific">viral metagenome</name>
    <dbReference type="NCBI Taxonomy" id="1070528"/>
    <lineage>
        <taxon>unclassified sequences</taxon>
        <taxon>metagenomes</taxon>
        <taxon>organismal metagenomes</taxon>
    </lineage>
</organism>
<dbReference type="AlphaFoldDB" id="A0A6C0H0S0"/>
<keyword evidence="3" id="KW-0237">DNA synthesis</keyword>